<dbReference type="SUPFAM" id="SSF52833">
    <property type="entry name" value="Thioredoxin-like"/>
    <property type="match status" value="1"/>
</dbReference>
<dbReference type="OrthoDB" id="9762614at2"/>
<dbReference type="CDD" id="cd02955">
    <property type="entry name" value="SSP411"/>
    <property type="match status" value="1"/>
</dbReference>
<reference evidence="3" key="1">
    <citation type="submission" date="2011-02" db="EMBL/GenBank/DDBJ databases">
        <title>The complete genome of Planctomyces brasiliensis DSM 5305.</title>
        <authorList>
            <person name="Lucas S."/>
            <person name="Copeland A."/>
            <person name="Lapidus A."/>
            <person name="Bruce D."/>
            <person name="Goodwin L."/>
            <person name="Pitluck S."/>
            <person name="Kyrpides N."/>
            <person name="Mavromatis K."/>
            <person name="Pagani I."/>
            <person name="Ivanova N."/>
            <person name="Ovchinnikova G."/>
            <person name="Lu M."/>
            <person name="Detter J.C."/>
            <person name="Han C."/>
            <person name="Land M."/>
            <person name="Hauser L."/>
            <person name="Markowitz V."/>
            <person name="Cheng J.-F."/>
            <person name="Hugenholtz P."/>
            <person name="Woyke T."/>
            <person name="Wu D."/>
            <person name="Tindall B."/>
            <person name="Pomrenke H.G."/>
            <person name="Brambilla E."/>
            <person name="Klenk H.-P."/>
            <person name="Eisen J.A."/>
        </authorList>
    </citation>
    <scope>NUCLEOTIDE SEQUENCE [LARGE SCALE GENOMIC DNA]</scope>
    <source>
        <strain evidence="3">ATCC 49424 / DSM 5305 / JCM 21570 / NBRC 103401 / IFAM 1448</strain>
    </source>
</reference>
<dbReference type="GO" id="GO:0005975">
    <property type="term" value="P:carbohydrate metabolic process"/>
    <property type="evidence" value="ECO:0007669"/>
    <property type="project" value="InterPro"/>
</dbReference>
<evidence type="ECO:0000313" key="3">
    <source>
        <dbReference type="Proteomes" id="UP000006860"/>
    </source>
</evidence>
<accession>F0SHL1</accession>
<dbReference type="PANTHER" id="PTHR42899">
    <property type="entry name" value="SPERMATOGENESIS-ASSOCIATED PROTEIN 20"/>
    <property type="match status" value="1"/>
</dbReference>
<dbReference type="InterPro" id="IPR024705">
    <property type="entry name" value="Ssp411"/>
</dbReference>
<dbReference type="Gene3D" id="1.50.10.10">
    <property type="match status" value="1"/>
</dbReference>
<dbReference type="RefSeq" id="WP_013627189.1">
    <property type="nucleotide sequence ID" value="NC_015174.1"/>
</dbReference>
<dbReference type="KEGG" id="pbs:Plabr_0826"/>
<gene>
    <name evidence="2" type="ordered locus">Plabr_0826</name>
</gene>
<sequence>MSTHPPNRLADETSPYLLQHAHNPVDWYPWGDEAFAAARERNVPIFLSVGYSACHWCHVMERESFENDQIAALMNQWFVNVKVDREERPDIDQIYMTAVQLVTGQGGWPMSVFLAPSGEPFYGGTYWPPTSRHGMPGFADILQKIHQYWEEHREECLAKGAELVTAIDQLHHHEQEKSPLQEDLLRHAQHRLMQSADMQEGGFGHAPKFPHPIDLRVLLRSWRRFGEVESRNVVTLTLDKMADGGIYDHLAGGFARYSTDRYWLVPHFEKMLYDNSQLATAYLEGYQATGEERYAEVVRETLDFVLRDMTSSEHGFYSTLDADSEGVEGKFYVWSEAEVDELLEAKAAEWFKHVYNVSAQGNWEGHNILHRTKPLQELAGELGTDRETLSASLMQSRETLLKVREQRIWPGRDEKIIVAWNGLMLSAFAQAGRILGEDRYTQAACNAADFLLDTLRREDGSLWHCRKDGRNRFNGFLDDYACLVDGLNDLYLTTLEPKYLQAALELADVMQRLFYDDEQKAFHYTPSDHEELVVRVRDRYDSAIPSGTNLAIHALLKLGWIAGREDYVTRAGDCLDSVSGTMRQQPSGMGQAVVALDLLLGPTEEFILCGEDVAETVTQLQRKFAPRRLLFTPSEAQLNQPGQSPLLAGKSAQNGQPTLYVCQKGSCQQPLIGDEAIRAHLESSTL</sequence>
<proteinExistence type="predicted"/>
<dbReference type="Gene3D" id="3.40.30.10">
    <property type="entry name" value="Glutaredoxin"/>
    <property type="match status" value="1"/>
</dbReference>
<dbReference type="PANTHER" id="PTHR42899:SF1">
    <property type="entry name" value="SPERMATOGENESIS-ASSOCIATED PROTEIN 20"/>
    <property type="match status" value="1"/>
</dbReference>
<dbReference type="PIRSF" id="PIRSF006402">
    <property type="entry name" value="UCP006402_thioredoxin"/>
    <property type="match status" value="1"/>
</dbReference>
<keyword evidence="3" id="KW-1185">Reference proteome</keyword>
<dbReference type="AlphaFoldDB" id="F0SHL1"/>
<dbReference type="Proteomes" id="UP000006860">
    <property type="component" value="Chromosome"/>
</dbReference>
<dbReference type="InterPro" id="IPR004879">
    <property type="entry name" value="Ssp411-like_TRX"/>
</dbReference>
<evidence type="ECO:0000313" key="2">
    <source>
        <dbReference type="EMBL" id="ADY58449.1"/>
    </source>
</evidence>
<name>F0SHL1_RUBBR</name>
<dbReference type="InterPro" id="IPR036249">
    <property type="entry name" value="Thioredoxin-like_sf"/>
</dbReference>
<dbReference type="EMBL" id="CP002546">
    <property type="protein sequence ID" value="ADY58449.1"/>
    <property type="molecule type" value="Genomic_DNA"/>
</dbReference>
<evidence type="ECO:0000259" key="1">
    <source>
        <dbReference type="Pfam" id="PF03190"/>
    </source>
</evidence>
<dbReference type="eggNOG" id="COG1331">
    <property type="taxonomic scope" value="Bacteria"/>
</dbReference>
<dbReference type="HOGENOM" id="CLU_014051_4_1_0"/>
<organism evidence="2 3">
    <name type="scientific">Rubinisphaera brasiliensis (strain ATCC 49424 / DSM 5305 / JCM 21570 / IAM 15109 / NBRC 103401 / IFAM 1448)</name>
    <name type="common">Planctomyces brasiliensis</name>
    <dbReference type="NCBI Taxonomy" id="756272"/>
    <lineage>
        <taxon>Bacteria</taxon>
        <taxon>Pseudomonadati</taxon>
        <taxon>Planctomycetota</taxon>
        <taxon>Planctomycetia</taxon>
        <taxon>Planctomycetales</taxon>
        <taxon>Planctomycetaceae</taxon>
        <taxon>Rubinisphaera</taxon>
    </lineage>
</organism>
<dbReference type="InterPro" id="IPR012341">
    <property type="entry name" value="6hp_glycosidase-like_sf"/>
</dbReference>
<dbReference type="SUPFAM" id="SSF48208">
    <property type="entry name" value="Six-hairpin glycosidases"/>
    <property type="match status" value="1"/>
</dbReference>
<protein>
    <recommendedName>
        <fullName evidence="1">Spermatogenesis-associated protein 20-like TRX domain-containing protein</fullName>
    </recommendedName>
</protein>
<dbReference type="InterPro" id="IPR008928">
    <property type="entry name" value="6-hairpin_glycosidase_sf"/>
</dbReference>
<feature type="domain" description="Spermatogenesis-associated protein 20-like TRX" evidence="1">
    <location>
        <begin position="6"/>
        <end position="167"/>
    </location>
</feature>
<dbReference type="STRING" id="756272.Plabr_0826"/>
<dbReference type="Pfam" id="PF03190">
    <property type="entry name" value="Thioredox_DsbH"/>
    <property type="match status" value="1"/>
</dbReference>